<organism evidence="1 2">
    <name type="scientific">Mycena pura</name>
    <dbReference type="NCBI Taxonomy" id="153505"/>
    <lineage>
        <taxon>Eukaryota</taxon>
        <taxon>Fungi</taxon>
        <taxon>Dikarya</taxon>
        <taxon>Basidiomycota</taxon>
        <taxon>Agaricomycotina</taxon>
        <taxon>Agaricomycetes</taxon>
        <taxon>Agaricomycetidae</taxon>
        <taxon>Agaricales</taxon>
        <taxon>Marasmiineae</taxon>
        <taxon>Mycenaceae</taxon>
        <taxon>Mycena</taxon>
    </lineage>
</organism>
<evidence type="ECO:0008006" key="3">
    <source>
        <dbReference type="Google" id="ProtNLM"/>
    </source>
</evidence>
<sequence length="315" mass="35872">FSMIVSDTTANVKKCRALICAAYPWIFNCPDPCHQLNLLAKEVMVGSKRHPKTMDIVSKVTTYFSHSNYGKKHLKDKLKLQDDRRGLVSFGATRFSTFADQASSVSRCLDAMQKCYSEGLLKPMQGYFIQNSDMQVDFRRQLYYVNMLLKPISRGLKTLESAKVTCSDVFNIWIGIAIGFREVFSVPGININKYEVETFGCYNRRFAIFMNDCTPGLFILAYCLDPSAYALLTHRVFPNFKLIYLSVYYRDGALRLLLPAHRSMFKKETASPLVSYLIVSARTMLQQEQKRVGKGDESEGRVLVNQILGTNPYIS</sequence>
<dbReference type="EMBL" id="JARJCW010000070">
    <property type="protein sequence ID" value="KAJ7199023.1"/>
    <property type="molecule type" value="Genomic_DNA"/>
</dbReference>
<feature type="non-terminal residue" evidence="1">
    <location>
        <position position="315"/>
    </location>
</feature>
<reference evidence="1" key="1">
    <citation type="submission" date="2023-03" db="EMBL/GenBank/DDBJ databases">
        <title>Massive genome expansion in bonnet fungi (Mycena s.s.) driven by repeated elements and novel gene families across ecological guilds.</title>
        <authorList>
            <consortium name="Lawrence Berkeley National Laboratory"/>
            <person name="Harder C.B."/>
            <person name="Miyauchi S."/>
            <person name="Viragh M."/>
            <person name="Kuo A."/>
            <person name="Thoen E."/>
            <person name="Andreopoulos B."/>
            <person name="Lu D."/>
            <person name="Skrede I."/>
            <person name="Drula E."/>
            <person name="Henrissat B."/>
            <person name="Morin E."/>
            <person name="Kohler A."/>
            <person name="Barry K."/>
            <person name="LaButti K."/>
            <person name="Morin E."/>
            <person name="Salamov A."/>
            <person name="Lipzen A."/>
            <person name="Mereny Z."/>
            <person name="Hegedus B."/>
            <person name="Baldrian P."/>
            <person name="Stursova M."/>
            <person name="Weitz H."/>
            <person name="Taylor A."/>
            <person name="Grigoriev I.V."/>
            <person name="Nagy L.G."/>
            <person name="Martin F."/>
            <person name="Kauserud H."/>
        </authorList>
    </citation>
    <scope>NUCLEOTIDE SEQUENCE</scope>
    <source>
        <strain evidence="1">9144</strain>
    </source>
</reference>
<evidence type="ECO:0000313" key="1">
    <source>
        <dbReference type="EMBL" id="KAJ7199023.1"/>
    </source>
</evidence>
<dbReference type="SUPFAM" id="SSF53098">
    <property type="entry name" value="Ribonuclease H-like"/>
    <property type="match status" value="1"/>
</dbReference>
<accession>A0AAD6V3V3</accession>
<protein>
    <recommendedName>
        <fullName evidence="3">DUF659 domain-containing protein</fullName>
    </recommendedName>
</protein>
<gene>
    <name evidence="1" type="ORF">GGX14DRAFT_373488</name>
</gene>
<dbReference type="InterPro" id="IPR012337">
    <property type="entry name" value="RNaseH-like_sf"/>
</dbReference>
<evidence type="ECO:0000313" key="2">
    <source>
        <dbReference type="Proteomes" id="UP001219525"/>
    </source>
</evidence>
<keyword evidence="2" id="KW-1185">Reference proteome</keyword>
<comment type="caution">
    <text evidence="1">The sequence shown here is derived from an EMBL/GenBank/DDBJ whole genome shotgun (WGS) entry which is preliminary data.</text>
</comment>
<proteinExistence type="predicted"/>
<dbReference type="AlphaFoldDB" id="A0AAD6V3V3"/>
<name>A0AAD6V3V3_9AGAR</name>
<dbReference type="Proteomes" id="UP001219525">
    <property type="component" value="Unassembled WGS sequence"/>
</dbReference>